<name>Z9JKK1_9GAMM</name>
<accession>Z9JKK1</accession>
<comment type="caution">
    <text evidence="1">The sequence shown here is derived from an EMBL/GenBank/DDBJ whole genome shotgun (WGS) entry which is preliminary data.</text>
</comment>
<dbReference type="AlphaFoldDB" id="Z9JKK1"/>
<protein>
    <submittedName>
        <fullName evidence="1">Uncharacterized protein</fullName>
    </submittedName>
</protein>
<sequence>MKDKIMVISDEILQHDVTNELVLLQSSRPIVLDDLKNKSLFL</sequence>
<evidence type="ECO:0000313" key="1">
    <source>
        <dbReference type="EMBL" id="EWS78498.1"/>
    </source>
</evidence>
<organism evidence="1 2">
    <name type="scientific">Xylella taiwanensis</name>
    <dbReference type="NCBI Taxonomy" id="1444770"/>
    <lineage>
        <taxon>Bacteria</taxon>
        <taxon>Pseudomonadati</taxon>
        <taxon>Pseudomonadota</taxon>
        <taxon>Gammaproteobacteria</taxon>
        <taxon>Lysobacterales</taxon>
        <taxon>Lysobacteraceae</taxon>
        <taxon>Xylella</taxon>
    </lineage>
</organism>
<dbReference type="EMBL" id="JDSQ01000007">
    <property type="protein sequence ID" value="EWS78498.1"/>
    <property type="molecule type" value="Genomic_DNA"/>
</dbReference>
<proteinExistence type="predicted"/>
<gene>
    <name evidence="1" type="ORF">AF72_05715</name>
</gene>
<dbReference type="PATRIC" id="fig|1444770.3.peg.1360"/>
<reference evidence="1 2" key="1">
    <citation type="journal article" date="2014" name="Genome Announc.">
        <title>Draft Genome Sequence of Xylella fastidiosa Pear Leaf Scorch Strain in Taiwan.</title>
        <authorList>
            <person name="Su C.C."/>
            <person name="Deng W.L."/>
            <person name="Jan F.J."/>
            <person name="Chang C.J."/>
            <person name="Huang H."/>
            <person name="Chen J."/>
        </authorList>
    </citation>
    <scope>NUCLEOTIDE SEQUENCE [LARGE SCALE GENOMIC DNA]</scope>
    <source>
        <strain evidence="1 2">PLS229</strain>
    </source>
</reference>
<dbReference type="Proteomes" id="UP000020406">
    <property type="component" value="Unassembled WGS sequence"/>
</dbReference>
<evidence type="ECO:0000313" key="2">
    <source>
        <dbReference type="Proteomes" id="UP000020406"/>
    </source>
</evidence>